<feature type="region of interest" description="Disordered" evidence="1">
    <location>
        <begin position="170"/>
        <end position="199"/>
    </location>
</feature>
<dbReference type="SMART" id="SM00287">
    <property type="entry name" value="SH3b"/>
    <property type="match status" value="1"/>
</dbReference>
<protein>
    <recommendedName>
        <fullName evidence="2">SH3b domain-containing protein</fullName>
    </recommendedName>
</protein>
<accession>A0A3L7JVU5</accession>
<feature type="region of interest" description="Disordered" evidence="1">
    <location>
        <begin position="32"/>
        <end position="107"/>
    </location>
</feature>
<feature type="compositionally biased region" description="Basic and acidic residues" evidence="1">
    <location>
        <begin position="46"/>
        <end position="60"/>
    </location>
</feature>
<dbReference type="AlphaFoldDB" id="A0A3L7JVU5"/>
<sequence length="395" mass="42754">MTKKKKGILIGVLGALLVMAVVFTVGKSIHSKEKSLQASPSPAQETQDKVDHPSENKKTNPESNKTSDSSVKKSEAVKSKSQETKEKESKTQQSKEHTSTAVTKPATKYVAASSLNVRTGGGTDHAVMMTVKEGQEVSVYESDGSWSRVKVNDQSGWVATKYLSDKKPVVQTVNPPSTKKTNSSTAASTPKKPTANTNVADGLTTIAGNRQLILVTTNGSNTSRATIRTFEKGSEGKWNPVLNTTGYVGKYGMTSNMSEGGKKSPIGKFTIGTAFGRRGNPGTKLPFRSITSDDAWVDDPKSSLYNTWQSKSKTKGQWNSAENMNIPAYTYGFVINYNTQRIPYKGSAIFFHIGSSYTLGCTATSETNVITILKWLDPAKNPVIIQTPVQSLNKY</sequence>
<gene>
    <name evidence="3" type="ORF">D9X91_13355</name>
</gene>
<organism evidence="3 4">
    <name type="scientific">Falsibacillus albus</name>
    <dbReference type="NCBI Taxonomy" id="2478915"/>
    <lineage>
        <taxon>Bacteria</taxon>
        <taxon>Bacillati</taxon>
        <taxon>Bacillota</taxon>
        <taxon>Bacilli</taxon>
        <taxon>Bacillales</taxon>
        <taxon>Bacillaceae</taxon>
        <taxon>Falsibacillus</taxon>
    </lineage>
</organism>
<dbReference type="PANTHER" id="PTHR38589:SF1">
    <property type="entry name" value="BLR0621 PROTEIN"/>
    <property type="match status" value="1"/>
</dbReference>
<feature type="compositionally biased region" description="Low complexity" evidence="1">
    <location>
        <begin position="174"/>
        <end position="192"/>
    </location>
</feature>
<feature type="compositionally biased region" description="Polar residues" evidence="1">
    <location>
        <begin position="36"/>
        <end position="45"/>
    </location>
</feature>
<dbReference type="Proteomes" id="UP000276770">
    <property type="component" value="Unassembled WGS sequence"/>
</dbReference>
<name>A0A3L7JVU5_9BACI</name>
<feature type="domain" description="SH3b" evidence="2">
    <location>
        <begin position="105"/>
        <end position="167"/>
    </location>
</feature>
<evidence type="ECO:0000313" key="3">
    <source>
        <dbReference type="EMBL" id="RLQ94660.1"/>
    </source>
</evidence>
<feature type="compositionally biased region" description="Basic and acidic residues" evidence="1">
    <location>
        <begin position="70"/>
        <end position="98"/>
    </location>
</feature>
<dbReference type="PANTHER" id="PTHR38589">
    <property type="entry name" value="BLR0621 PROTEIN"/>
    <property type="match status" value="1"/>
</dbReference>
<reference evidence="3 4" key="1">
    <citation type="submission" date="2018-10" db="EMBL/GenBank/DDBJ databases">
        <title>Falsibacillus sp. genome draft.</title>
        <authorList>
            <person name="Shi S."/>
        </authorList>
    </citation>
    <scope>NUCLEOTIDE SEQUENCE [LARGE SCALE GENOMIC DNA]</scope>
    <source>
        <strain evidence="3 4">GY 10110</strain>
    </source>
</reference>
<evidence type="ECO:0000256" key="1">
    <source>
        <dbReference type="SAM" id="MobiDB-lite"/>
    </source>
</evidence>
<dbReference type="PROSITE" id="PS51781">
    <property type="entry name" value="SH3B"/>
    <property type="match status" value="1"/>
</dbReference>
<dbReference type="EMBL" id="RCVZ01000009">
    <property type="protein sequence ID" value="RLQ94660.1"/>
    <property type="molecule type" value="Genomic_DNA"/>
</dbReference>
<dbReference type="Pfam" id="PF08239">
    <property type="entry name" value="SH3_3"/>
    <property type="match status" value="1"/>
</dbReference>
<evidence type="ECO:0000259" key="2">
    <source>
        <dbReference type="PROSITE" id="PS51781"/>
    </source>
</evidence>
<proteinExistence type="predicted"/>
<dbReference type="OrthoDB" id="186490at2"/>
<keyword evidence="4" id="KW-1185">Reference proteome</keyword>
<evidence type="ECO:0000313" key="4">
    <source>
        <dbReference type="Proteomes" id="UP000276770"/>
    </source>
</evidence>
<comment type="caution">
    <text evidence="3">The sequence shown here is derived from an EMBL/GenBank/DDBJ whole genome shotgun (WGS) entry which is preliminary data.</text>
</comment>
<dbReference type="InterPro" id="IPR003646">
    <property type="entry name" value="SH3-like_bac-type"/>
</dbReference>
<dbReference type="Gene3D" id="2.30.30.40">
    <property type="entry name" value="SH3 Domains"/>
    <property type="match status" value="1"/>
</dbReference>